<keyword evidence="4 5" id="KW-0472">Membrane</keyword>
<dbReference type="InterPro" id="IPR010432">
    <property type="entry name" value="RDD"/>
</dbReference>
<keyword evidence="3 5" id="KW-1133">Transmembrane helix</keyword>
<evidence type="ECO:0000313" key="8">
    <source>
        <dbReference type="Proteomes" id="UP000250223"/>
    </source>
</evidence>
<comment type="subcellular location">
    <subcellularLocation>
        <location evidence="1">Membrane</location>
        <topology evidence="1">Multi-pass membrane protein</topology>
    </subcellularLocation>
</comment>
<dbReference type="EMBL" id="UAWC01000023">
    <property type="protein sequence ID" value="SQB35228.1"/>
    <property type="molecule type" value="Genomic_DNA"/>
</dbReference>
<dbReference type="GO" id="GO:0016020">
    <property type="term" value="C:membrane"/>
    <property type="evidence" value="ECO:0007669"/>
    <property type="project" value="UniProtKB-SubCell"/>
</dbReference>
<proteinExistence type="predicted"/>
<feature type="domain" description="RDD" evidence="6">
    <location>
        <begin position="24"/>
        <end position="96"/>
    </location>
</feature>
<accession>A0A2X2W302</accession>
<feature type="transmembrane region" description="Helical" evidence="5">
    <location>
        <begin position="53"/>
        <end position="73"/>
    </location>
</feature>
<keyword evidence="2 5" id="KW-0812">Transmembrane</keyword>
<evidence type="ECO:0000256" key="3">
    <source>
        <dbReference type="ARBA" id="ARBA00022989"/>
    </source>
</evidence>
<organism evidence="7 8">
    <name type="scientific">Clostridium cochlearium</name>
    <dbReference type="NCBI Taxonomy" id="1494"/>
    <lineage>
        <taxon>Bacteria</taxon>
        <taxon>Bacillati</taxon>
        <taxon>Bacillota</taxon>
        <taxon>Clostridia</taxon>
        <taxon>Eubacteriales</taxon>
        <taxon>Clostridiaceae</taxon>
        <taxon>Clostridium</taxon>
    </lineage>
</organism>
<evidence type="ECO:0000256" key="5">
    <source>
        <dbReference type="SAM" id="Phobius"/>
    </source>
</evidence>
<evidence type="ECO:0000256" key="1">
    <source>
        <dbReference type="ARBA" id="ARBA00004141"/>
    </source>
</evidence>
<dbReference type="AlphaFoldDB" id="A0A2X2W302"/>
<dbReference type="Proteomes" id="UP000250223">
    <property type="component" value="Unassembled WGS sequence"/>
</dbReference>
<gene>
    <name evidence="7" type="ORF">NCTC13028_01844</name>
</gene>
<dbReference type="Pfam" id="PF06271">
    <property type="entry name" value="RDD"/>
    <property type="match status" value="1"/>
</dbReference>
<sequence>MEEDKIKDEKNSEVAFKDSFMSNLIDMLIIFILSLIALLVFDKIILRILGYKLVSEYIVLMLIIILAIISVLYPTYMECKKGATIGKKFSKMKIVQMGEITEIEQVDEVNTVDETNEVNEKETEDKE</sequence>
<protein>
    <submittedName>
        <fullName evidence="7">RDD family</fullName>
    </submittedName>
</protein>
<name>A0A2X2W302_CLOCO</name>
<feature type="transmembrane region" description="Helical" evidence="5">
    <location>
        <begin position="20"/>
        <end position="41"/>
    </location>
</feature>
<evidence type="ECO:0000313" key="7">
    <source>
        <dbReference type="EMBL" id="SQB35228.1"/>
    </source>
</evidence>
<evidence type="ECO:0000259" key="6">
    <source>
        <dbReference type="Pfam" id="PF06271"/>
    </source>
</evidence>
<evidence type="ECO:0000256" key="4">
    <source>
        <dbReference type="ARBA" id="ARBA00023136"/>
    </source>
</evidence>
<dbReference type="RefSeq" id="WP_160110547.1">
    <property type="nucleotide sequence ID" value="NZ_JAAZKZ010000156.1"/>
</dbReference>
<evidence type="ECO:0000256" key="2">
    <source>
        <dbReference type="ARBA" id="ARBA00022692"/>
    </source>
</evidence>
<reference evidence="7 8" key="1">
    <citation type="submission" date="2018-06" db="EMBL/GenBank/DDBJ databases">
        <authorList>
            <consortium name="Pathogen Informatics"/>
            <person name="Doyle S."/>
        </authorList>
    </citation>
    <scope>NUCLEOTIDE SEQUENCE [LARGE SCALE GENOMIC DNA]</scope>
    <source>
        <strain evidence="7 8">NCTC13028</strain>
    </source>
</reference>